<evidence type="ECO:0000313" key="1">
    <source>
        <dbReference type="EMBL" id="GCB81044.1"/>
    </source>
</evidence>
<protein>
    <submittedName>
        <fullName evidence="1">Uncharacterized protein</fullName>
    </submittedName>
</protein>
<sequence length="105" mass="11851">QKHAAAQVGKECSKLVKIIGEENMKEIIQVPNEHKSKSEVANEDTKQLQKNEALEMENDEESVLESDSTVKTVGFQTNAPRIAINWVVKYVPESNGMAERWGVRR</sequence>
<proteinExistence type="predicted"/>
<reference evidence="1 2" key="1">
    <citation type="journal article" date="2018" name="Nat. Ecol. Evol.">
        <title>Shark genomes provide insights into elasmobranch evolution and the origin of vertebrates.</title>
        <authorList>
            <person name="Hara Y"/>
            <person name="Yamaguchi K"/>
            <person name="Onimaru K"/>
            <person name="Kadota M"/>
            <person name="Koyanagi M"/>
            <person name="Keeley SD"/>
            <person name="Tatsumi K"/>
            <person name="Tanaka K"/>
            <person name="Motone F"/>
            <person name="Kageyama Y"/>
            <person name="Nozu R"/>
            <person name="Adachi N"/>
            <person name="Nishimura O"/>
            <person name="Nakagawa R"/>
            <person name="Tanegashima C"/>
            <person name="Kiyatake I"/>
            <person name="Matsumoto R"/>
            <person name="Murakumo K"/>
            <person name="Nishida K"/>
            <person name="Terakita A"/>
            <person name="Kuratani S"/>
            <person name="Sato K"/>
            <person name="Hyodo S Kuraku.S."/>
        </authorList>
    </citation>
    <scope>NUCLEOTIDE SEQUENCE [LARGE SCALE GENOMIC DNA]</scope>
</reference>
<accession>A0A401Q6L8</accession>
<dbReference type="EMBL" id="BFAA01018668">
    <property type="protein sequence ID" value="GCB81044.1"/>
    <property type="molecule type" value="Genomic_DNA"/>
</dbReference>
<evidence type="ECO:0000313" key="2">
    <source>
        <dbReference type="Proteomes" id="UP000288216"/>
    </source>
</evidence>
<feature type="non-terminal residue" evidence="1">
    <location>
        <position position="1"/>
    </location>
</feature>
<organism evidence="1 2">
    <name type="scientific">Scyliorhinus torazame</name>
    <name type="common">Cloudy catshark</name>
    <name type="synonym">Catulus torazame</name>
    <dbReference type="NCBI Taxonomy" id="75743"/>
    <lineage>
        <taxon>Eukaryota</taxon>
        <taxon>Metazoa</taxon>
        <taxon>Chordata</taxon>
        <taxon>Craniata</taxon>
        <taxon>Vertebrata</taxon>
        <taxon>Chondrichthyes</taxon>
        <taxon>Elasmobranchii</taxon>
        <taxon>Galeomorphii</taxon>
        <taxon>Galeoidea</taxon>
        <taxon>Carcharhiniformes</taxon>
        <taxon>Scyliorhinidae</taxon>
        <taxon>Scyliorhinus</taxon>
    </lineage>
</organism>
<dbReference type="AlphaFoldDB" id="A0A401Q6L8"/>
<dbReference type="Proteomes" id="UP000288216">
    <property type="component" value="Unassembled WGS sequence"/>
</dbReference>
<name>A0A401Q6L8_SCYTO</name>
<keyword evidence="2" id="KW-1185">Reference proteome</keyword>
<comment type="caution">
    <text evidence="1">The sequence shown here is derived from an EMBL/GenBank/DDBJ whole genome shotgun (WGS) entry which is preliminary data.</text>
</comment>
<gene>
    <name evidence="1" type="ORF">scyTo_0021318</name>
</gene>